<gene>
    <name evidence="3" type="ORF">AWB67_05210</name>
</gene>
<dbReference type="PANTHER" id="PTHR43237">
    <property type="entry name" value="NADP-DEPENDENT MALIC ENZYME"/>
    <property type="match status" value="1"/>
</dbReference>
<accession>A0A158KBJ5</accession>
<proteinExistence type="predicted"/>
<keyword evidence="1" id="KW-0560">Oxidoreductase</keyword>
<feature type="domain" description="Malic enzyme NAD-binding" evidence="2">
    <location>
        <begin position="1"/>
        <end position="101"/>
    </location>
</feature>
<evidence type="ECO:0000259" key="2">
    <source>
        <dbReference type="SMART" id="SM00919"/>
    </source>
</evidence>
<organism evidence="3 4">
    <name type="scientific">Caballeronia terrestris</name>
    <dbReference type="NCBI Taxonomy" id="1226301"/>
    <lineage>
        <taxon>Bacteria</taxon>
        <taxon>Pseudomonadati</taxon>
        <taxon>Pseudomonadota</taxon>
        <taxon>Betaproteobacteria</taxon>
        <taxon>Burkholderiales</taxon>
        <taxon>Burkholderiaceae</taxon>
        <taxon>Caballeronia</taxon>
    </lineage>
</organism>
<dbReference type="Gene3D" id="3.40.50.720">
    <property type="entry name" value="NAD(P)-binding Rossmann-like Domain"/>
    <property type="match status" value="1"/>
</dbReference>
<dbReference type="AlphaFoldDB" id="A0A158KBJ5"/>
<evidence type="ECO:0000256" key="1">
    <source>
        <dbReference type="ARBA" id="ARBA00023002"/>
    </source>
</evidence>
<dbReference type="Pfam" id="PF03949">
    <property type="entry name" value="Malic_M"/>
    <property type="match status" value="1"/>
</dbReference>
<evidence type="ECO:0000313" key="4">
    <source>
        <dbReference type="Proteomes" id="UP000054925"/>
    </source>
</evidence>
<dbReference type="EMBL" id="FCOL02000043">
    <property type="protein sequence ID" value="SAL78103.1"/>
    <property type="molecule type" value="Genomic_DNA"/>
</dbReference>
<dbReference type="GO" id="GO:0016491">
    <property type="term" value="F:oxidoreductase activity"/>
    <property type="evidence" value="ECO:0007669"/>
    <property type="project" value="UniProtKB-KW"/>
</dbReference>
<dbReference type="Proteomes" id="UP000054925">
    <property type="component" value="Unassembled WGS sequence"/>
</dbReference>
<evidence type="ECO:0000313" key="3">
    <source>
        <dbReference type="EMBL" id="SAL78103.1"/>
    </source>
</evidence>
<protein>
    <submittedName>
        <fullName evidence="3">Malic enzyme</fullName>
    </submittedName>
</protein>
<keyword evidence="4" id="KW-1185">Reference proteome</keyword>
<dbReference type="InterPro" id="IPR051674">
    <property type="entry name" value="Malate_Decarboxylase"/>
</dbReference>
<dbReference type="GO" id="GO:0051287">
    <property type="term" value="F:NAD binding"/>
    <property type="evidence" value="ECO:0007669"/>
    <property type="project" value="InterPro"/>
</dbReference>
<reference evidence="3" key="1">
    <citation type="submission" date="2016-01" db="EMBL/GenBank/DDBJ databases">
        <authorList>
            <person name="Peeters C."/>
        </authorList>
    </citation>
    <scope>NUCLEOTIDE SEQUENCE [LARGE SCALE GENOMIC DNA]</scope>
    <source>
        <strain evidence="3">LMG 22937</strain>
    </source>
</reference>
<dbReference type="InterPro" id="IPR012302">
    <property type="entry name" value="Malic_NAD-bd"/>
</dbReference>
<dbReference type="PANTHER" id="PTHR43237:SF4">
    <property type="entry name" value="NADP-DEPENDENT MALIC ENZYME"/>
    <property type="match status" value="1"/>
</dbReference>
<dbReference type="InterPro" id="IPR036291">
    <property type="entry name" value="NAD(P)-bd_dom_sf"/>
</dbReference>
<comment type="caution">
    <text evidence="3">The sequence shown here is derived from an EMBL/GenBank/DDBJ whole genome shotgun (WGS) entry which is preliminary data.</text>
</comment>
<dbReference type="SMART" id="SM00919">
    <property type="entry name" value="Malic_M"/>
    <property type="match status" value="1"/>
</dbReference>
<name>A0A158KBJ5_9BURK</name>
<sequence length="128" mass="13753">MRPDAVLATGRTDYPNQVNNVLCFPFIFRGTLDAGATTVTREMEIAAVNAVAELARQEQSDIVATVYGIQDLSFGPEYLIPKPFDPRLIVKIAPAVAKAAMDSGVATRPIEDMEAYGLADPTATPSPR</sequence>
<dbReference type="SUPFAM" id="SSF51735">
    <property type="entry name" value="NAD(P)-binding Rossmann-fold domains"/>
    <property type="match status" value="1"/>
</dbReference>